<evidence type="ECO:0000256" key="1">
    <source>
        <dbReference type="ARBA" id="ARBA00009437"/>
    </source>
</evidence>
<dbReference type="Pfam" id="PF03466">
    <property type="entry name" value="LysR_substrate"/>
    <property type="match status" value="1"/>
</dbReference>
<keyword evidence="4" id="KW-0010">Activator</keyword>
<dbReference type="Pfam" id="PF00126">
    <property type="entry name" value="HTH_1"/>
    <property type="match status" value="1"/>
</dbReference>
<dbReference type="Gene3D" id="1.10.10.10">
    <property type="entry name" value="Winged helix-like DNA-binding domain superfamily/Winged helix DNA-binding domain"/>
    <property type="match status" value="1"/>
</dbReference>
<reference evidence="9 10" key="1">
    <citation type="submission" date="2019-11" db="EMBL/GenBank/DDBJ databases">
        <title>Whole-genome sequencing of Allorhizobium vitis.</title>
        <authorList>
            <person name="Gan H.M."/>
            <person name="Savka M.A."/>
        </authorList>
    </citation>
    <scope>NUCLEOTIDE SEQUENCE [LARGE SCALE GENOMIC DNA]</scope>
    <source>
        <strain evidence="8 10">RF2/1</strain>
        <strain evidence="7 9">T1/7</strain>
    </source>
</reference>
<dbReference type="GO" id="GO:0003677">
    <property type="term" value="F:DNA binding"/>
    <property type="evidence" value="ECO:0007669"/>
    <property type="project" value="UniProtKB-KW"/>
</dbReference>
<evidence type="ECO:0000256" key="3">
    <source>
        <dbReference type="ARBA" id="ARBA00023125"/>
    </source>
</evidence>
<dbReference type="InterPro" id="IPR036388">
    <property type="entry name" value="WH-like_DNA-bd_sf"/>
</dbReference>
<dbReference type="AlphaFoldDB" id="A0ABD6HEE9"/>
<comment type="similarity">
    <text evidence="1">Belongs to the LysR transcriptional regulatory family.</text>
</comment>
<evidence type="ECO:0000313" key="8">
    <source>
        <dbReference type="EMBL" id="MUP13063.1"/>
    </source>
</evidence>
<evidence type="ECO:0000259" key="6">
    <source>
        <dbReference type="PROSITE" id="PS50931"/>
    </source>
</evidence>
<dbReference type="InterPro" id="IPR000847">
    <property type="entry name" value="LysR_HTH_N"/>
</dbReference>
<dbReference type="PRINTS" id="PR00039">
    <property type="entry name" value="HTHLYSR"/>
</dbReference>
<feature type="domain" description="HTH lysR-type" evidence="6">
    <location>
        <begin position="13"/>
        <end position="67"/>
    </location>
</feature>
<evidence type="ECO:0000313" key="7">
    <source>
        <dbReference type="EMBL" id="MUO45186.1"/>
    </source>
</evidence>
<dbReference type="InterPro" id="IPR005119">
    <property type="entry name" value="LysR_subst-bd"/>
</dbReference>
<organism evidence="8 10">
    <name type="scientific">Agrobacterium vitis</name>
    <name type="common">Rhizobium vitis</name>
    <dbReference type="NCBI Taxonomy" id="373"/>
    <lineage>
        <taxon>Bacteria</taxon>
        <taxon>Pseudomonadati</taxon>
        <taxon>Pseudomonadota</taxon>
        <taxon>Alphaproteobacteria</taxon>
        <taxon>Hyphomicrobiales</taxon>
        <taxon>Rhizobiaceae</taxon>
        <taxon>Rhizobium/Agrobacterium group</taxon>
        <taxon>Agrobacterium</taxon>
    </lineage>
</organism>
<dbReference type="InterPro" id="IPR037424">
    <property type="entry name" value="NocR_PBP2"/>
</dbReference>
<dbReference type="SUPFAM" id="SSF53850">
    <property type="entry name" value="Periplasmic binding protein-like II"/>
    <property type="match status" value="1"/>
</dbReference>
<accession>A0ABD6HEE9</accession>
<dbReference type="InterPro" id="IPR036390">
    <property type="entry name" value="WH_DNA-bd_sf"/>
</dbReference>
<dbReference type="Gene3D" id="3.40.190.290">
    <property type="match status" value="1"/>
</dbReference>
<dbReference type="PANTHER" id="PTHR30427:SF1">
    <property type="entry name" value="TRANSCRIPTIONAL ACTIVATOR PROTEIN LYSR"/>
    <property type="match status" value="1"/>
</dbReference>
<keyword evidence="2" id="KW-0805">Transcription regulation</keyword>
<comment type="caution">
    <text evidence="8">The sequence shown here is derived from an EMBL/GenBank/DDBJ whole genome shotgun (WGS) entry which is preliminary data.</text>
</comment>
<protein>
    <submittedName>
        <fullName evidence="8">LysR family transcriptional regulator</fullName>
    </submittedName>
</protein>
<dbReference type="Proteomes" id="UP000179536">
    <property type="component" value="Unassembled WGS sequence"/>
</dbReference>
<dbReference type="Proteomes" id="UP000179454">
    <property type="component" value="Unassembled WGS sequence"/>
</dbReference>
<dbReference type="EMBL" id="MBFE02000030">
    <property type="protein sequence ID" value="MUO45186.1"/>
    <property type="molecule type" value="Genomic_DNA"/>
</dbReference>
<proteinExistence type="inferred from homology"/>
<dbReference type="PANTHER" id="PTHR30427">
    <property type="entry name" value="TRANSCRIPTIONAL ACTIVATOR PROTEIN LYSR"/>
    <property type="match status" value="1"/>
</dbReference>
<dbReference type="RefSeq" id="WP_139192341.1">
    <property type="nucleotide sequence ID" value="NZ_AP023283.1"/>
</dbReference>
<evidence type="ECO:0000256" key="5">
    <source>
        <dbReference type="ARBA" id="ARBA00023163"/>
    </source>
</evidence>
<dbReference type="EMBL" id="MBFA02000025">
    <property type="protein sequence ID" value="MUP13063.1"/>
    <property type="molecule type" value="Genomic_DNA"/>
</dbReference>
<evidence type="ECO:0000313" key="10">
    <source>
        <dbReference type="Proteomes" id="UP000179536"/>
    </source>
</evidence>
<evidence type="ECO:0000313" key="9">
    <source>
        <dbReference type="Proteomes" id="UP000179454"/>
    </source>
</evidence>
<keyword evidence="9" id="KW-1185">Reference proteome</keyword>
<sequence>MHKYYGGMSNFGRQIEAFRAVMLTGGMTTAAETLRITQPAISRLIRDLEDDLKIALFHRRGNQITPTVEATAFLAEVERSYLGMDQLRTFAVDLRNSLTGSLRIAALPAMALGFMPYCLAKFSGTRPKLSITLDGIPSHLVLERVAGGQFELGFAAVPADRPMLNTTPIKARAVVVMPEGHPLAKNETVSADQLRNERIVMLDRGNYLRHTIERALGTRAGSPGAIETPLSAIACSFVARGLGVTIIDAFTAINFLGRGIEARLLVPELDFGFAMVTAQQRPMSQLARQFAQEIHLLAEEYQSPIFG</sequence>
<dbReference type="CDD" id="cd08415">
    <property type="entry name" value="PBP2_LysR_opines_like"/>
    <property type="match status" value="1"/>
</dbReference>
<keyword evidence="3" id="KW-0238">DNA-binding</keyword>
<gene>
    <name evidence="8" type="ORF">BBK91_024755</name>
    <name evidence="7" type="ORF">BBL17_025770</name>
</gene>
<name>A0ABD6HEE9_AGRVI</name>
<dbReference type="PROSITE" id="PS50931">
    <property type="entry name" value="HTH_LYSR"/>
    <property type="match status" value="1"/>
</dbReference>
<keyword evidence="5" id="KW-0804">Transcription</keyword>
<dbReference type="SUPFAM" id="SSF46785">
    <property type="entry name" value="Winged helix' DNA-binding domain"/>
    <property type="match status" value="1"/>
</dbReference>
<evidence type="ECO:0000256" key="2">
    <source>
        <dbReference type="ARBA" id="ARBA00023015"/>
    </source>
</evidence>
<evidence type="ECO:0000256" key="4">
    <source>
        <dbReference type="ARBA" id="ARBA00023159"/>
    </source>
</evidence>